<dbReference type="InterPro" id="IPR032179">
    <property type="entry name" value="Cry22Aa_Ig-like"/>
</dbReference>
<dbReference type="Gene3D" id="2.60.40.10">
    <property type="entry name" value="Immunoglobulins"/>
    <property type="match status" value="1"/>
</dbReference>
<reference evidence="4" key="1">
    <citation type="submission" date="2024-03" db="EMBL/GenBank/DDBJ databases">
        <title>Human intestinal bacterial collection.</title>
        <authorList>
            <person name="Pauvert C."/>
            <person name="Hitch T.C.A."/>
            <person name="Clavel T."/>
        </authorList>
    </citation>
    <scope>NUCLEOTIDE SEQUENCE [LARGE SCALE GENOMIC DNA]</scope>
    <source>
        <strain evidence="4">CLA-AA-H89B</strain>
    </source>
</reference>
<evidence type="ECO:0000313" key="5">
    <source>
        <dbReference type="Proteomes" id="UP001546774"/>
    </source>
</evidence>
<feature type="domain" description="Transglutaminase-like" evidence="2">
    <location>
        <begin position="207"/>
        <end position="312"/>
    </location>
</feature>
<protein>
    <submittedName>
        <fullName evidence="4">Immunoglobulin-like domain-containing protein</fullName>
    </submittedName>
</protein>
<keyword evidence="1" id="KW-1133">Transmembrane helix</keyword>
<keyword evidence="1" id="KW-0472">Membrane</keyword>
<dbReference type="Pfam" id="PF16403">
    <property type="entry name" value="Bact_surface_Ig-like"/>
    <property type="match status" value="1"/>
</dbReference>
<evidence type="ECO:0000259" key="3">
    <source>
        <dbReference type="Pfam" id="PF16403"/>
    </source>
</evidence>
<dbReference type="Proteomes" id="UP001546774">
    <property type="component" value="Unassembled WGS sequence"/>
</dbReference>
<dbReference type="InterPro" id="IPR002931">
    <property type="entry name" value="Transglutaminase-like"/>
</dbReference>
<organism evidence="4 5">
    <name type="scientific">Lachnospira intestinalis</name>
    <dbReference type="NCBI Taxonomy" id="3133158"/>
    <lineage>
        <taxon>Bacteria</taxon>
        <taxon>Bacillati</taxon>
        <taxon>Bacillota</taxon>
        <taxon>Clostridia</taxon>
        <taxon>Lachnospirales</taxon>
        <taxon>Lachnospiraceae</taxon>
        <taxon>Lachnospira</taxon>
    </lineage>
</organism>
<dbReference type="Pfam" id="PF01841">
    <property type="entry name" value="Transglut_core"/>
    <property type="match status" value="1"/>
</dbReference>
<dbReference type="InterPro" id="IPR038765">
    <property type="entry name" value="Papain-like_cys_pep_sf"/>
</dbReference>
<evidence type="ECO:0000256" key="1">
    <source>
        <dbReference type="SAM" id="Phobius"/>
    </source>
</evidence>
<name>A0ABV1H731_9FIRM</name>
<evidence type="ECO:0000259" key="2">
    <source>
        <dbReference type="Pfam" id="PF01841"/>
    </source>
</evidence>
<dbReference type="InterPro" id="IPR013783">
    <property type="entry name" value="Ig-like_fold"/>
</dbReference>
<proteinExistence type="predicted"/>
<comment type="caution">
    <text evidence="4">The sequence shown here is derived from an EMBL/GenBank/DDBJ whole genome shotgun (WGS) entry which is preliminary data.</text>
</comment>
<dbReference type="SUPFAM" id="SSF54001">
    <property type="entry name" value="Cysteine proteinases"/>
    <property type="match status" value="1"/>
</dbReference>
<gene>
    <name evidence="4" type="ORF">WMO37_10865</name>
</gene>
<evidence type="ECO:0000313" key="4">
    <source>
        <dbReference type="EMBL" id="MEQ2555498.1"/>
    </source>
</evidence>
<keyword evidence="1" id="KW-0812">Transmembrane</keyword>
<dbReference type="EMBL" id="JBBMFS010000009">
    <property type="protein sequence ID" value="MEQ2555498.1"/>
    <property type="molecule type" value="Genomic_DNA"/>
</dbReference>
<accession>A0ABV1H731</accession>
<feature type="domain" description="Pesticidal crystal protein Cry22Aa Ig-like" evidence="3">
    <location>
        <begin position="119"/>
        <end position="189"/>
    </location>
</feature>
<sequence length="358" mass="40120">MARKKKKKRRLKKGAALVLKWSIAMIIIGTAAFFLMNMVYNRGIYVKTHPLVLDMEEDVSAEDFIETYDDTEVLVTFVDMPVHQIGKQTVEFVVENKKGRSKKYTQTLEWVHKDKTAPQINGVHNITVTIGDTVSYLDGVSAVDDVDGPVNVTVEKVSVNTRQTGTYPIAYLATDSAGNLAKVNASVTVVERAQDWQEAYALVDSVLAKITTPQMSLGQKAKAIFDYAHNNITYAGVRLADDWDAEWYAGLQNIEQNGTTGGDCYTYYAVANVLLQRAGAETMRVERQNAGDGSHHYWILCNVGTGWYHFDATQISNGFTCFMLTDKQVRDFTQIKPNFYDFAADRYPATPQTEFVLQ</sequence>
<keyword evidence="5" id="KW-1185">Reference proteome</keyword>
<feature type="transmembrane region" description="Helical" evidence="1">
    <location>
        <begin position="21"/>
        <end position="40"/>
    </location>
</feature>